<dbReference type="InterPro" id="IPR040921">
    <property type="entry name" value="Peptidase_S66C"/>
</dbReference>
<dbReference type="Proteomes" id="UP000633509">
    <property type="component" value="Unassembled WGS sequence"/>
</dbReference>
<protein>
    <submittedName>
        <fullName evidence="5">Muramoyltetrapeptide carboxypeptidase LdcA involved in peptidoglycan recycling</fullName>
    </submittedName>
</protein>
<dbReference type="SUPFAM" id="SSF141986">
    <property type="entry name" value="LD-carboxypeptidase A C-terminal domain-like"/>
    <property type="match status" value="1"/>
</dbReference>
<dbReference type="Gene3D" id="3.40.50.10740">
    <property type="entry name" value="Class I glutamine amidotransferase-like"/>
    <property type="match status" value="1"/>
</dbReference>
<feature type="domain" description="LD-carboxypeptidase C-terminal" evidence="4">
    <location>
        <begin position="201"/>
        <end position="315"/>
    </location>
</feature>
<evidence type="ECO:0000256" key="1">
    <source>
        <dbReference type="ARBA" id="ARBA00010233"/>
    </source>
</evidence>
<feature type="domain" description="LD-carboxypeptidase N-terminal" evidence="3">
    <location>
        <begin position="15"/>
        <end position="135"/>
    </location>
</feature>
<dbReference type="PANTHER" id="PTHR30237:SF6">
    <property type="entry name" value="CARBOXYPEPTIDASE YOCD-RELATED"/>
    <property type="match status" value="1"/>
</dbReference>
<accession>A0ABR9M7W6</accession>
<keyword evidence="6" id="KW-1185">Reference proteome</keyword>
<gene>
    <name evidence="5" type="ORF">H4W80_007254</name>
</gene>
<keyword evidence="2" id="KW-0378">Hydrolase</keyword>
<dbReference type="Gene3D" id="3.50.30.60">
    <property type="entry name" value="LD-carboxypeptidase A C-terminal domain-like"/>
    <property type="match status" value="1"/>
</dbReference>
<dbReference type="SUPFAM" id="SSF52317">
    <property type="entry name" value="Class I glutamine amidotransferase-like"/>
    <property type="match status" value="1"/>
</dbReference>
<reference evidence="5 6" key="1">
    <citation type="submission" date="2020-10" db="EMBL/GenBank/DDBJ databases">
        <title>Sequencing the genomes of 1000 actinobacteria strains.</title>
        <authorList>
            <person name="Klenk H.-P."/>
        </authorList>
    </citation>
    <scope>NUCLEOTIDE SEQUENCE [LARGE SCALE GENOMIC DNA]</scope>
    <source>
        <strain evidence="5 6">DSM 43173</strain>
    </source>
</reference>
<evidence type="ECO:0000313" key="5">
    <source>
        <dbReference type="EMBL" id="MBE1588996.1"/>
    </source>
</evidence>
<dbReference type="InterPro" id="IPR029062">
    <property type="entry name" value="Class_I_gatase-like"/>
</dbReference>
<dbReference type="PANTHER" id="PTHR30237">
    <property type="entry name" value="MURAMOYLTETRAPEPTIDE CARBOXYPEPTIDASE"/>
    <property type="match status" value="1"/>
</dbReference>
<dbReference type="GO" id="GO:0004180">
    <property type="term" value="F:carboxypeptidase activity"/>
    <property type="evidence" value="ECO:0007669"/>
    <property type="project" value="UniProtKB-KW"/>
</dbReference>
<organism evidence="5 6">
    <name type="scientific">Nonomuraea angiospora</name>
    <dbReference type="NCBI Taxonomy" id="46172"/>
    <lineage>
        <taxon>Bacteria</taxon>
        <taxon>Bacillati</taxon>
        <taxon>Actinomycetota</taxon>
        <taxon>Actinomycetes</taxon>
        <taxon>Streptosporangiales</taxon>
        <taxon>Streptosporangiaceae</taxon>
        <taxon>Nonomuraea</taxon>
    </lineage>
</organism>
<dbReference type="InterPro" id="IPR027461">
    <property type="entry name" value="Carboxypeptidase_A_C_sf"/>
</dbReference>
<dbReference type="Pfam" id="PF17676">
    <property type="entry name" value="Peptidase_S66C"/>
    <property type="match status" value="1"/>
</dbReference>
<comment type="similarity">
    <text evidence="1">Belongs to the peptidase S66 family.</text>
</comment>
<dbReference type="PIRSF" id="PIRSF028757">
    <property type="entry name" value="LD-carboxypeptidase"/>
    <property type="match status" value="1"/>
</dbReference>
<dbReference type="InterPro" id="IPR003507">
    <property type="entry name" value="S66_fam"/>
</dbReference>
<proteinExistence type="inferred from homology"/>
<keyword evidence="5" id="KW-0121">Carboxypeptidase</keyword>
<comment type="caution">
    <text evidence="5">The sequence shown here is derived from an EMBL/GenBank/DDBJ whole genome shotgun (WGS) entry which is preliminary data.</text>
</comment>
<dbReference type="RefSeq" id="WP_192789110.1">
    <property type="nucleotide sequence ID" value="NZ_JADBEK010000001.1"/>
</dbReference>
<evidence type="ECO:0000256" key="2">
    <source>
        <dbReference type="ARBA" id="ARBA00022801"/>
    </source>
</evidence>
<name>A0ABR9M7W6_9ACTN</name>
<sequence>MDVLFPPKLNAGDVIRVVAPARSRAMVMEHDHSDLIRSRFGELGLTLSYGAHVDERDAFDSSSVASRVADLHEAFADPSVAGILTVIGGYNCNELLPYLDWDLIRANPKILCGYSDITALQNAILARTGLVTYSGPHWSTFGMRDHLEETLHWFTSVMFDTAPVALTPAARWSDDLWFLDQDKRELIPNEGWWPLRPGTAEGRIVGGNLSTLSLLRGTPYMPSLDGAILIVEDDFESHPPRFARDLTSLLQLPDAPKIRGLAIGRFQQASGMSRLLLEQIIATQPALSRIPVLANIDVGHTTPLATFPIGGQARLTVTVGGGDAATATDTDSGTTSLTLLRH</sequence>
<dbReference type="Pfam" id="PF02016">
    <property type="entry name" value="Peptidase_S66"/>
    <property type="match status" value="1"/>
</dbReference>
<keyword evidence="5" id="KW-0645">Protease</keyword>
<dbReference type="EMBL" id="JADBEK010000001">
    <property type="protein sequence ID" value="MBE1588996.1"/>
    <property type="molecule type" value="Genomic_DNA"/>
</dbReference>
<evidence type="ECO:0000259" key="4">
    <source>
        <dbReference type="Pfam" id="PF17676"/>
    </source>
</evidence>
<dbReference type="InterPro" id="IPR040449">
    <property type="entry name" value="Peptidase_S66_N"/>
</dbReference>
<dbReference type="CDD" id="cd07062">
    <property type="entry name" value="Peptidase_S66_mccF_like"/>
    <property type="match status" value="1"/>
</dbReference>
<evidence type="ECO:0000313" key="6">
    <source>
        <dbReference type="Proteomes" id="UP000633509"/>
    </source>
</evidence>
<evidence type="ECO:0000259" key="3">
    <source>
        <dbReference type="Pfam" id="PF02016"/>
    </source>
</evidence>
<dbReference type="InterPro" id="IPR027478">
    <property type="entry name" value="LdcA_N"/>
</dbReference>